<dbReference type="InterPro" id="IPR025714">
    <property type="entry name" value="Methyltranfer_dom"/>
</dbReference>
<evidence type="ECO:0000256" key="3">
    <source>
        <dbReference type="ARBA" id="ARBA00022679"/>
    </source>
</evidence>
<dbReference type="SUPFAM" id="SSF53335">
    <property type="entry name" value="S-adenosyl-L-methionine-dependent methyltransferases"/>
    <property type="match status" value="1"/>
</dbReference>
<dbReference type="PANTHER" id="PTHR12843:SF5">
    <property type="entry name" value="EEF1A LYSINE METHYLTRANSFERASE 2"/>
    <property type="match status" value="1"/>
</dbReference>
<evidence type="ECO:0000256" key="1">
    <source>
        <dbReference type="ARBA" id="ARBA00022490"/>
    </source>
</evidence>
<dbReference type="Pfam" id="PF13847">
    <property type="entry name" value="Methyltransf_31"/>
    <property type="match status" value="1"/>
</dbReference>
<name>A0A914C755_9BILA</name>
<evidence type="ECO:0000256" key="5">
    <source>
        <dbReference type="HAMAP-Rule" id="MF_03188"/>
    </source>
</evidence>
<dbReference type="AlphaFoldDB" id="A0A914C755"/>
<dbReference type="EC" id="2.1.1.-" evidence="5"/>
<accession>A0A914C755</accession>
<evidence type="ECO:0000256" key="2">
    <source>
        <dbReference type="ARBA" id="ARBA00022603"/>
    </source>
</evidence>
<dbReference type="Gene3D" id="3.40.50.150">
    <property type="entry name" value="Vaccinia Virus protein VP39"/>
    <property type="match status" value="1"/>
</dbReference>
<feature type="domain" description="Methyltransferase" evidence="6">
    <location>
        <begin position="66"/>
        <end position="156"/>
    </location>
</feature>
<reference evidence="8" key="1">
    <citation type="submission" date="2022-11" db="UniProtKB">
        <authorList>
            <consortium name="WormBaseParasite"/>
        </authorList>
    </citation>
    <scope>IDENTIFICATION</scope>
</reference>
<evidence type="ECO:0000313" key="8">
    <source>
        <dbReference type="WBParaSite" id="ACRNAN_Path_372.g1417.t2"/>
    </source>
</evidence>
<evidence type="ECO:0000256" key="4">
    <source>
        <dbReference type="ARBA" id="ARBA00022691"/>
    </source>
</evidence>
<dbReference type="CDD" id="cd02440">
    <property type="entry name" value="AdoMet_MTases"/>
    <property type="match status" value="1"/>
</dbReference>
<keyword evidence="2 5" id="KW-0489">Methyltransferase</keyword>
<keyword evidence="4 5" id="KW-0949">S-adenosyl-L-methionine</keyword>
<dbReference type="WBParaSite" id="ACRNAN_Path_372.g1417.t2">
    <property type="protein sequence ID" value="ACRNAN_Path_372.g1417.t2"/>
    <property type="gene ID" value="ACRNAN_Path_372.g1417"/>
</dbReference>
<evidence type="ECO:0000259" key="6">
    <source>
        <dbReference type="Pfam" id="PF13847"/>
    </source>
</evidence>
<dbReference type="HAMAP" id="MF_03188">
    <property type="entry name" value="Methyltr_EFM4"/>
    <property type="match status" value="1"/>
</dbReference>
<sequence length="244" mass="27795">MSQDRNKDYEEEAAHHNSALGTKEYWDNHYDMELSNFEDTGDEGEIWFGKSAENRMLRFVCEKVTKNSAILDVGTGNGSVLRKLRQKGYMELTGIDYSEGAVELAKKTAEAEQKEHPTKLPTINFHVADLLDIQTSPKLCHRYDIILDKGTWDAISLAGDRSARLQNYRRSIIDLFRKNEGDYDGGPQLQRYFVIFSCNFTKDELVDLFECEDLVFDSEILSTNTICFGGKEGTTSTGVVFRKE</sequence>
<dbReference type="PANTHER" id="PTHR12843">
    <property type="entry name" value="PROTEIN-LYSINE N-METHYLTRANSFERASE METTL10"/>
    <property type="match status" value="1"/>
</dbReference>
<keyword evidence="7" id="KW-1185">Reference proteome</keyword>
<dbReference type="GO" id="GO:0032259">
    <property type="term" value="P:methylation"/>
    <property type="evidence" value="ECO:0007669"/>
    <property type="project" value="UniProtKB-KW"/>
</dbReference>
<comment type="subcellular location">
    <subcellularLocation>
        <location evidence="5">Cytoplasm</location>
    </subcellularLocation>
</comment>
<comment type="function">
    <text evidence="5">S-adenosyl-L-methionine-dependent protein-lysine N-methyltransferase that methylates elongation factor 1-alpha.</text>
</comment>
<dbReference type="InterPro" id="IPR029063">
    <property type="entry name" value="SAM-dependent_MTases_sf"/>
</dbReference>
<dbReference type="Proteomes" id="UP000887540">
    <property type="component" value="Unplaced"/>
</dbReference>
<evidence type="ECO:0000313" key="7">
    <source>
        <dbReference type="Proteomes" id="UP000887540"/>
    </source>
</evidence>
<keyword evidence="3 5" id="KW-0808">Transferase</keyword>
<keyword evidence="1 5" id="KW-0963">Cytoplasm</keyword>
<proteinExistence type="inferred from homology"/>
<dbReference type="GO" id="GO:0016279">
    <property type="term" value="F:protein-lysine N-methyltransferase activity"/>
    <property type="evidence" value="ECO:0007669"/>
    <property type="project" value="UniProtKB-UniRule"/>
</dbReference>
<comment type="similarity">
    <text evidence="5">Belongs to the class I-like SAM-binding methyltransferase superfamily. EFM4 family.</text>
</comment>
<protein>
    <recommendedName>
        <fullName evidence="5">Protein-lysine N-methyltransferase</fullName>
        <ecNumber evidence="5">2.1.1.-</ecNumber>
    </recommendedName>
</protein>
<organism evidence="7 8">
    <name type="scientific">Acrobeloides nanus</name>
    <dbReference type="NCBI Taxonomy" id="290746"/>
    <lineage>
        <taxon>Eukaryota</taxon>
        <taxon>Metazoa</taxon>
        <taxon>Ecdysozoa</taxon>
        <taxon>Nematoda</taxon>
        <taxon>Chromadorea</taxon>
        <taxon>Rhabditida</taxon>
        <taxon>Tylenchina</taxon>
        <taxon>Cephalobomorpha</taxon>
        <taxon>Cephaloboidea</taxon>
        <taxon>Cephalobidae</taxon>
        <taxon>Acrobeloides</taxon>
    </lineage>
</organism>
<dbReference type="InterPro" id="IPR026635">
    <property type="entry name" value="Efm4/METTL10"/>
</dbReference>
<dbReference type="GO" id="GO:0005737">
    <property type="term" value="C:cytoplasm"/>
    <property type="evidence" value="ECO:0007669"/>
    <property type="project" value="UniProtKB-SubCell"/>
</dbReference>